<keyword evidence="2" id="KW-1185">Reference proteome</keyword>
<sequence length="107" mass="11213">MHANDFPGFDDITEPTAAELAAIDASGTLTALDAEFHHLISHPSLSAEFAKMREQGPAASASLLDGSARARRDRRIAQRALGSTVRVLRVQFDAAVTAPVSTGEAAA</sequence>
<gene>
    <name evidence="1" type="ORF">ACFFH7_34330</name>
</gene>
<dbReference type="RefSeq" id="WP_273936870.1">
    <property type="nucleotide sequence ID" value="NZ_CP097263.1"/>
</dbReference>
<protein>
    <recommendedName>
        <fullName evidence="3">DUF222 domain-containing protein</fullName>
    </recommendedName>
</protein>
<dbReference type="EMBL" id="JBHLUD010000013">
    <property type="protein sequence ID" value="MFC0546630.1"/>
    <property type="molecule type" value="Genomic_DNA"/>
</dbReference>
<name>A0ABV6N3I1_9PSEU</name>
<comment type="caution">
    <text evidence="1">The sequence shown here is derived from an EMBL/GenBank/DDBJ whole genome shotgun (WGS) entry which is preliminary data.</text>
</comment>
<proteinExistence type="predicted"/>
<evidence type="ECO:0000313" key="1">
    <source>
        <dbReference type="EMBL" id="MFC0546630.1"/>
    </source>
</evidence>
<dbReference type="Proteomes" id="UP001589810">
    <property type="component" value="Unassembled WGS sequence"/>
</dbReference>
<accession>A0ABV6N3I1</accession>
<reference evidence="1 2" key="1">
    <citation type="submission" date="2024-09" db="EMBL/GenBank/DDBJ databases">
        <authorList>
            <person name="Sun Q."/>
            <person name="Mori K."/>
        </authorList>
    </citation>
    <scope>NUCLEOTIDE SEQUENCE [LARGE SCALE GENOMIC DNA]</scope>
    <source>
        <strain evidence="1 2">TBRC 1432</strain>
    </source>
</reference>
<evidence type="ECO:0008006" key="3">
    <source>
        <dbReference type="Google" id="ProtNLM"/>
    </source>
</evidence>
<organism evidence="1 2">
    <name type="scientific">Kutzneria chonburiensis</name>
    <dbReference type="NCBI Taxonomy" id="1483604"/>
    <lineage>
        <taxon>Bacteria</taxon>
        <taxon>Bacillati</taxon>
        <taxon>Actinomycetota</taxon>
        <taxon>Actinomycetes</taxon>
        <taxon>Pseudonocardiales</taxon>
        <taxon>Pseudonocardiaceae</taxon>
        <taxon>Kutzneria</taxon>
    </lineage>
</organism>
<evidence type="ECO:0000313" key="2">
    <source>
        <dbReference type="Proteomes" id="UP001589810"/>
    </source>
</evidence>